<accession>A0AAX6MC46</accession>
<dbReference type="PROSITE" id="PS51564">
    <property type="entry name" value="SAM_ICMT"/>
    <property type="match status" value="1"/>
</dbReference>
<comment type="subcellular location">
    <subcellularLocation>
        <location evidence="10">Endoplasmic reticulum membrane</location>
        <topology evidence="10">Multi-pass membrane protein</topology>
    </subcellularLocation>
    <subcellularLocation>
        <location evidence="1">Membrane</location>
        <topology evidence="1">Multi-pass membrane protein</topology>
    </subcellularLocation>
</comment>
<evidence type="ECO:0000313" key="12">
    <source>
        <dbReference type="EMBL" id="KAK6950044.1"/>
    </source>
</evidence>
<gene>
    <name evidence="12" type="ORF">Daesc_008367</name>
</gene>
<evidence type="ECO:0000256" key="7">
    <source>
        <dbReference type="ARBA" id="ARBA00022692"/>
    </source>
</evidence>
<keyword evidence="4 10" id="KW-0489">Methyltransferase</keyword>
<dbReference type="Gene3D" id="1.20.120.1630">
    <property type="match status" value="1"/>
</dbReference>
<name>A0AAX6MC46_9PEZI</name>
<evidence type="ECO:0000256" key="11">
    <source>
        <dbReference type="SAM" id="MobiDB-lite"/>
    </source>
</evidence>
<reference evidence="12 13" key="1">
    <citation type="journal article" date="2024" name="Front Chem Biol">
        <title>Unveiling the potential of Daldinia eschscholtzii MFLUCC 19-0629 through bioactivity and bioinformatics studies for enhanced sustainable agriculture production.</title>
        <authorList>
            <person name="Brooks S."/>
            <person name="Weaver J.A."/>
            <person name="Klomchit A."/>
            <person name="Alharthi S.A."/>
            <person name="Onlamun T."/>
            <person name="Nurani R."/>
            <person name="Vong T.K."/>
            <person name="Alberti F."/>
            <person name="Greco C."/>
        </authorList>
    </citation>
    <scope>NUCLEOTIDE SEQUENCE [LARGE SCALE GENOMIC DNA]</scope>
    <source>
        <strain evidence="12">MFLUCC 19-0629</strain>
    </source>
</reference>
<feature type="compositionally biased region" description="Polar residues" evidence="11">
    <location>
        <begin position="1"/>
        <end position="16"/>
    </location>
</feature>
<keyword evidence="8 10" id="KW-1133">Transmembrane helix</keyword>
<dbReference type="AlphaFoldDB" id="A0AAX6MC46"/>
<dbReference type="GO" id="GO:0032259">
    <property type="term" value="P:methylation"/>
    <property type="evidence" value="ECO:0007669"/>
    <property type="project" value="UniProtKB-KW"/>
</dbReference>
<dbReference type="Proteomes" id="UP001369815">
    <property type="component" value="Unassembled WGS sequence"/>
</dbReference>
<dbReference type="EMBL" id="JBANMG010000008">
    <property type="protein sequence ID" value="KAK6950044.1"/>
    <property type="molecule type" value="Genomic_DNA"/>
</dbReference>
<evidence type="ECO:0000256" key="1">
    <source>
        <dbReference type="ARBA" id="ARBA00004141"/>
    </source>
</evidence>
<dbReference type="PANTHER" id="PTHR12714">
    <property type="entry name" value="PROTEIN-S ISOPRENYLCYSTEINE O-METHYLTRANSFERASE"/>
    <property type="match status" value="1"/>
</dbReference>
<feature type="transmembrane region" description="Helical" evidence="10">
    <location>
        <begin position="214"/>
        <end position="234"/>
    </location>
</feature>
<keyword evidence="5" id="KW-0808">Transferase</keyword>
<feature type="region of interest" description="Disordered" evidence="11">
    <location>
        <begin position="1"/>
        <end position="44"/>
    </location>
</feature>
<evidence type="ECO:0000256" key="3">
    <source>
        <dbReference type="ARBA" id="ARBA00012151"/>
    </source>
</evidence>
<feature type="transmembrane region" description="Helical" evidence="10">
    <location>
        <begin position="282"/>
        <end position="301"/>
    </location>
</feature>
<dbReference type="GO" id="GO:0004671">
    <property type="term" value="F:protein C-terminal S-isoprenylcysteine carboxyl O-methyltransferase activity"/>
    <property type="evidence" value="ECO:0007669"/>
    <property type="project" value="UniProtKB-EC"/>
</dbReference>
<comment type="similarity">
    <text evidence="2 10">Belongs to the class VI-like SAM-binding methyltransferase superfamily. Isoprenylcysteine carboxyl methyltransferase family.</text>
</comment>
<keyword evidence="9 10" id="KW-0472">Membrane</keyword>
<evidence type="ECO:0000256" key="5">
    <source>
        <dbReference type="ARBA" id="ARBA00022679"/>
    </source>
</evidence>
<feature type="transmembrane region" description="Helical" evidence="10">
    <location>
        <begin position="117"/>
        <end position="136"/>
    </location>
</feature>
<dbReference type="GO" id="GO:0005789">
    <property type="term" value="C:endoplasmic reticulum membrane"/>
    <property type="evidence" value="ECO:0007669"/>
    <property type="project" value="UniProtKB-SubCell"/>
</dbReference>
<evidence type="ECO:0000256" key="4">
    <source>
        <dbReference type="ARBA" id="ARBA00022603"/>
    </source>
</evidence>
<evidence type="ECO:0000313" key="13">
    <source>
        <dbReference type="Proteomes" id="UP001369815"/>
    </source>
</evidence>
<evidence type="ECO:0000256" key="8">
    <source>
        <dbReference type="ARBA" id="ARBA00022989"/>
    </source>
</evidence>
<sequence length="336" mass="36926">MESPPDSSWCATTMSLITPPPTASETPTPTPTPTPVTPVLGGFTPLHGHDEDDVSWATGFNTRHRSIAKLASINTRANADHLLPLLSPVAQSAQASPERAYFPGGPKSLAGIAIRSFCLGITLASSTIAMVSILVFTSSPLWRAPFFIGALATFHFLEFWTTAKYNTPVANTGSFLLTANWPAYAIAHTAATLECLVTKLLFPNRNWAPLYSGQIIMLLGFILVFVGQFVRSAAMSQAGQSFNHTIQQRKKDSHTLVTSGIYSFLRHPAYFGFFYWSIGTQMVLGNPICFIGYAVVLWRFFSSRVKHEEALLVRFFGEEYINYKNRVGTMIPFVGT</sequence>
<evidence type="ECO:0000256" key="6">
    <source>
        <dbReference type="ARBA" id="ARBA00022691"/>
    </source>
</evidence>
<feature type="transmembrane region" description="Helical" evidence="10">
    <location>
        <begin position="142"/>
        <end position="160"/>
    </location>
</feature>
<evidence type="ECO:0000256" key="10">
    <source>
        <dbReference type="RuleBase" id="RU362022"/>
    </source>
</evidence>
<feature type="compositionally biased region" description="Pro residues" evidence="11">
    <location>
        <begin position="18"/>
        <end position="36"/>
    </location>
</feature>
<proteinExistence type="inferred from homology"/>
<dbReference type="EC" id="2.1.1.100" evidence="3 10"/>
<evidence type="ECO:0000256" key="9">
    <source>
        <dbReference type="ARBA" id="ARBA00023136"/>
    </source>
</evidence>
<dbReference type="InterPro" id="IPR025770">
    <property type="entry name" value="PPMT_MeTrfase"/>
</dbReference>
<comment type="catalytic activity">
    <reaction evidence="10">
        <text>[protein]-C-terminal S-[(2E,6E)-farnesyl]-L-cysteine + S-adenosyl-L-methionine = [protein]-C-terminal S-[(2E,6E)-farnesyl]-L-cysteine methyl ester + S-adenosyl-L-homocysteine</text>
        <dbReference type="Rhea" id="RHEA:21672"/>
        <dbReference type="Rhea" id="RHEA-COMP:12125"/>
        <dbReference type="Rhea" id="RHEA-COMP:12126"/>
        <dbReference type="ChEBI" id="CHEBI:57856"/>
        <dbReference type="ChEBI" id="CHEBI:59789"/>
        <dbReference type="ChEBI" id="CHEBI:90510"/>
        <dbReference type="ChEBI" id="CHEBI:90511"/>
        <dbReference type="EC" id="2.1.1.100"/>
    </reaction>
</comment>
<comment type="caution">
    <text evidence="12">The sequence shown here is derived from an EMBL/GenBank/DDBJ whole genome shotgun (WGS) entry which is preliminary data.</text>
</comment>
<keyword evidence="10" id="KW-0256">Endoplasmic reticulum</keyword>
<organism evidence="12 13">
    <name type="scientific">Daldinia eschscholtzii</name>
    <dbReference type="NCBI Taxonomy" id="292717"/>
    <lineage>
        <taxon>Eukaryota</taxon>
        <taxon>Fungi</taxon>
        <taxon>Dikarya</taxon>
        <taxon>Ascomycota</taxon>
        <taxon>Pezizomycotina</taxon>
        <taxon>Sordariomycetes</taxon>
        <taxon>Xylariomycetidae</taxon>
        <taxon>Xylariales</taxon>
        <taxon>Hypoxylaceae</taxon>
        <taxon>Daldinia</taxon>
    </lineage>
</organism>
<keyword evidence="7 10" id="KW-0812">Transmembrane</keyword>
<evidence type="ECO:0000256" key="2">
    <source>
        <dbReference type="ARBA" id="ARBA00009140"/>
    </source>
</evidence>
<dbReference type="Pfam" id="PF04140">
    <property type="entry name" value="ICMT"/>
    <property type="match status" value="1"/>
</dbReference>
<keyword evidence="6 10" id="KW-0949">S-adenosyl-L-methionine</keyword>
<feature type="transmembrane region" description="Helical" evidence="10">
    <location>
        <begin position="181"/>
        <end position="202"/>
    </location>
</feature>
<dbReference type="PANTHER" id="PTHR12714:SF9">
    <property type="entry name" value="PROTEIN-S-ISOPRENYLCYSTEINE O-METHYLTRANSFERASE"/>
    <property type="match status" value="1"/>
</dbReference>
<keyword evidence="13" id="KW-1185">Reference proteome</keyword>
<protein>
    <recommendedName>
        <fullName evidence="3 10">Protein-S-isoprenylcysteine O-methyltransferase</fullName>
        <ecNumber evidence="3 10">2.1.1.100</ecNumber>
    </recommendedName>
</protein>
<dbReference type="InterPro" id="IPR007269">
    <property type="entry name" value="ICMT_MeTrfase"/>
</dbReference>